<sequence>MSQPKQAKEKKSKAPPMVNNNVGQNKNAAVQKVAKEAKQEIKADNSKPSEKNLAKPTAEQMSIAQIIYPHSDDSSLNDKLKQVMDATQRSVDEAFTALHDSDNDPNRAVNLLLEGGNKSDEWSTSSKKKKTKSPNEKKETNSTDPPTASESEDWSAAVNPQPNRVNKNPETNRGTGRGRTFPRRGRGRGGSNTEIEKERVPPKKGRPELNGPSSRSGGRSFRGGRGGGRGSGGRQPFRRTFDTWNQDSQSQPANNVFNQSVDDWVEEEYTGSLANSQVFTPSAQSEPTALHGPSPNNNSFPIIQDEEESNERLQERIHVTTAEIMSHFSLQQRPLQSSPPSLNQNIGISDSIMLENKAVPHSLPGEPTNSISPVSGLMISESDYIYPNVARGRNIGLMGYPQQSDDVRIQRITPSKPKPRIPPPSKIPSSAVEMPPDADSAIGLLDVQFGALEFGENSSEPVHNSPPSSRQSTPSPQPAETIVTPTYIPSSESIPNNDSRSFSPTPGTVANPLTSQIAASEPAKIPDTTSSSLYQDNVYHSSSLYTKSAQHQSMYNHEFSPSNHSQRQSGQIITSNNIIPSTSSTTLSTYASSSTGTYGNSSYPNYQYPNFPTMSSLPTTQPPTSSSTNSYQVSASAQQFSTTNNNTPSVYGSSGLGASTYSSGYQGYNHQLNHKSLASNTPNSKEYESSTPPVNMNSIAHSSSMSGGGNTLLSSTPSSSVSKPSSASSMAKGPVVASMPPGVTGLVGTHQYIVGQGSVPYFQQPHMYYEDLQLMPQQRLPHHIAATGYYEMGYQPTTTREGVQQYNMSDGRFARADNTSPVQVSSMNQPSGTQTHQQPLINPTAMPQGYAYFYGGSTIMPGNFPFGAPATLYPVAATGSSTGHGNSSSGVYGKPSNYTGNYTGMYDSSQSNVGEYKSTTTPGNKSQSTTAVNPSTASDIQMMYSKSHSALSKVGSYEKTSFHCPTPPPFNLGSQNSGIAPAGGYAPQHLFIPTINPHHNTTLMHQPIHQESTNTVNSRSSMNNNPNKNSTKSNYSSSNYWAQN</sequence>
<feature type="region of interest" description="Disordered" evidence="4">
    <location>
        <begin position="613"/>
        <end position="648"/>
    </location>
</feature>
<feature type="region of interest" description="Disordered" evidence="4">
    <location>
        <begin position="913"/>
        <end position="937"/>
    </location>
</feature>
<dbReference type="Proteomes" id="UP001307889">
    <property type="component" value="Chromosome 2"/>
</dbReference>
<dbReference type="CDD" id="cd14277">
    <property type="entry name" value="UBA_UBP2_like"/>
    <property type="match status" value="1"/>
</dbReference>
<dbReference type="InterPro" id="IPR009060">
    <property type="entry name" value="UBA-like_sf"/>
</dbReference>
<feature type="compositionally biased region" description="Polar residues" evidence="4">
    <location>
        <begin position="674"/>
        <end position="701"/>
    </location>
</feature>
<reference evidence="5 6" key="1">
    <citation type="submission" date="2023-09" db="EMBL/GenBank/DDBJ databases">
        <title>Nesidiocoris tenuis whole genome shotgun sequence.</title>
        <authorList>
            <person name="Shibata T."/>
            <person name="Shimoda M."/>
            <person name="Kobayashi T."/>
            <person name="Uehara T."/>
        </authorList>
    </citation>
    <scope>NUCLEOTIDE SEQUENCE [LARGE SCALE GENOMIC DNA]</scope>
    <source>
        <strain evidence="5 6">Japan</strain>
    </source>
</reference>
<evidence type="ECO:0008006" key="7">
    <source>
        <dbReference type="Google" id="ProtNLM"/>
    </source>
</evidence>
<feature type="compositionally biased region" description="Low complexity" evidence="4">
    <location>
        <begin position="711"/>
        <end position="733"/>
    </location>
</feature>
<evidence type="ECO:0000313" key="5">
    <source>
        <dbReference type="EMBL" id="BES90398.1"/>
    </source>
</evidence>
<feature type="region of interest" description="Disordered" evidence="4">
    <location>
        <begin position="1"/>
        <end position="58"/>
    </location>
</feature>
<feature type="compositionally biased region" description="Polar residues" evidence="4">
    <location>
        <begin position="631"/>
        <end position="648"/>
    </location>
</feature>
<dbReference type="SUPFAM" id="SSF46934">
    <property type="entry name" value="UBA-like"/>
    <property type="match status" value="1"/>
</dbReference>
<feature type="region of interest" description="Disordered" evidence="4">
    <location>
        <begin position="412"/>
        <end position="437"/>
    </location>
</feature>
<dbReference type="InterPro" id="IPR051833">
    <property type="entry name" value="TC-DDR_regulator"/>
</dbReference>
<proteinExistence type="predicted"/>
<protein>
    <recommendedName>
        <fullName evidence="7">UBA domain-containing protein</fullName>
    </recommendedName>
</protein>
<dbReference type="PANTHER" id="PTHR16308">
    <property type="entry name" value="UBIQUITIN ASSOCIATED PROTEIN 2-LIKE/LINGERER"/>
    <property type="match status" value="1"/>
</dbReference>
<evidence type="ECO:0000256" key="2">
    <source>
        <dbReference type="ARBA" id="ARBA00022490"/>
    </source>
</evidence>
<dbReference type="Pfam" id="PF12478">
    <property type="entry name" value="UBAP2-Lig"/>
    <property type="match status" value="1"/>
</dbReference>
<accession>A0ABN7AEH4</accession>
<feature type="compositionally biased region" description="Basic and acidic residues" evidence="4">
    <location>
        <begin position="194"/>
        <end position="207"/>
    </location>
</feature>
<dbReference type="Gene3D" id="1.10.8.10">
    <property type="entry name" value="DNA helicase RuvA subunit, C-terminal domain"/>
    <property type="match status" value="1"/>
</dbReference>
<organism evidence="5 6">
    <name type="scientific">Nesidiocoris tenuis</name>
    <dbReference type="NCBI Taxonomy" id="355587"/>
    <lineage>
        <taxon>Eukaryota</taxon>
        <taxon>Metazoa</taxon>
        <taxon>Ecdysozoa</taxon>
        <taxon>Arthropoda</taxon>
        <taxon>Hexapoda</taxon>
        <taxon>Insecta</taxon>
        <taxon>Pterygota</taxon>
        <taxon>Neoptera</taxon>
        <taxon>Paraneoptera</taxon>
        <taxon>Hemiptera</taxon>
        <taxon>Heteroptera</taxon>
        <taxon>Panheteroptera</taxon>
        <taxon>Cimicomorpha</taxon>
        <taxon>Miridae</taxon>
        <taxon>Dicyphina</taxon>
        <taxon>Nesidiocoris</taxon>
    </lineage>
</organism>
<evidence type="ECO:0000256" key="3">
    <source>
        <dbReference type="ARBA" id="ARBA00022553"/>
    </source>
</evidence>
<keyword evidence="2" id="KW-0963">Cytoplasm</keyword>
<evidence type="ECO:0000256" key="4">
    <source>
        <dbReference type="SAM" id="MobiDB-lite"/>
    </source>
</evidence>
<feature type="compositionally biased region" description="Low complexity" evidence="4">
    <location>
        <begin position="1017"/>
        <end position="1044"/>
    </location>
</feature>
<feature type="region of interest" description="Disordered" evidence="4">
    <location>
        <begin position="674"/>
        <end position="734"/>
    </location>
</feature>
<dbReference type="PANTHER" id="PTHR16308:SF13">
    <property type="entry name" value="PROTEIN LINGERER"/>
    <property type="match status" value="1"/>
</dbReference>
<feature type="compositionally biased region" description="Basic and acidic residues" evidence="4">
    <location>
        <begin position="33"/>
        <end position="53"/>
    </location>
</feature>
<gene>
    <name evidence="5" type="ORF">NTJ_03206</name>
</gene>
<evidence type="ECO:0000256" key="1">
    <source>
        <dbReference type="ARBA" id="ARBA00004496"/>
    </source>
</evidence>
<feature type="compositionally biased region" description="Polar residues" evidence="4">
    <location>
        <begin position="158"/>
        <end position="172"/>
    </location>
</feature>
<feature type="region of interest" description="Disordered" evidence="4">
    <location>
        <begin position="95"/>
        <end position="259"/>
    </location>
</feature>
<dbReference type="InterPro" id="IPR022166">
    <property type="entry name" value="UBAP2/Lig"/>
</dbReference>
<name>A0ABN7AEH4_9HEMI</name>
<keyword evidence="6" id="KW-1185">Reference proteome</keyword>
<feature type="compositionally biased region" description="Low complexity" evidence="4">
    <location>
        <begin position="613"/>
        <end position="630"/>
    </location>
</feature>
<feature type="region of interest" description="Disordered" evidence="4">
    <location>
        <begin position="456"/>
        <end position="512"/>
    </location>
</feature>
<feature type="compositionally biased region" description="Gly residues" evidence="4">
    <location>
        <begin position="220"/>
        <end position="233"/>
    </location>
</feature>
<feature type="region of interest" description="Disordered" evidence="4">
    <location>
        <begin position="576"/>
        <end position="601"/>
    </location>
</feature>
<feature type="compositionally biased region" description="Polar residues" evidence="4">
    <location>
        <begin position="242"/>
        <end position="259"/>
    </location>
</feature>
<feature type="compositionally biased region" description="Polar residues" evidence="4">
    <location>
        <begin position="483"/>
        <end position="512"/>
    </location>
</feature>
<evidence type="ECO:0000313" key="6">
    <source>
        <dbReference type="Proteomes" id="UP001307889"/>
    </source>
</evidence>
<comment type="subcellular location">
    <subcellularLocation>
        <location evidence="1">Cytoplasm</location>
    </subcellularLocation>
</comment>
<feature type="region of interest" description="Disordered" evidence="4">
    <location>
        <begin position="280"/>
        <end position="302"/>
    </location>
</feature>
<keyword evidence="3" id="KW-0597">Phosphoprotein</keyword>
<dbReference type="EMBL" id="AP028910">
    <property type="protein sequence ID" value="BES90398.1"/>
    <property type="molecule type" value="Genomic_DNA"/>
</dbReference>
<feature type="region of interest" description="Disordered" evidence="4">
    <location>
        <begin position="1011"/>
        <end position="1044"/>
    </location>
</feature>
<feature type="compositionally biased region" description="Low complexity" evidence="4">
    <location>
        <begin position="465"/>
        <end position="474"/>
    </location>
</feature>